<keyword evidence="9" id="KW-0333">Golgi apparatus</keyword>
<evidence type="ECO:0000259" key="16">
    <source>
        <dbReference type="Pfam" id="PF23090"/>
    </source>
</evidence>
<feature type="transmembrane region" description="Helical" evidence="13">
    <location>
        <begin position="392"/>
        <end position="414"/>
    </location>
</feature>
<evidence type="ECO:0000256" key="13">
    <source>
        <dbReference type="SAM" id="Phobius"/>
    </source>
</evidence>
<evidence type="ECO:0000259" key="14">
    <source>
        <dbReference type="Pfam" id="PF00082"/>
    </source>
</evidence>
<evidence type="ECO:0000256" key="9">
    <source>
        <dbReference type="ARBA" id="ARBA00023034"/>
    </source>
</evidence>
<dbReference type="Proteomes" id="UP001159405">
    <property type="component" value="Unassembled WGS sequence"/>
</dbReference>
<dbReference type="InterPro" id="IPR022398">
    <property type="entry name" value="Peptidase_S8_His-AS"/>
</dbReference>
<evidence type="ECO:0000256" key="4">
    <source>
        <dbReference type="ARBA" id="ARBA00022692"/>
    </source>
</evidence>
<protein>
    <recommendedName>
        <fullName evidence="20">Membrane-bound transcription factor site-1 protease</fullName>
    </recommendedName>
</protein>
<evidence type="ECO:0000256" key="2">
    <source>
        <dbReference type="ARBA" id="ARBA00011073"/>
    </source>
</evidence>
<evidence type="ECO:0008006" key="20">
    <source>
        <dbReference type="Google" id="ProtNLM"/>
    </source>
</evidence>
<organism evidence="18 19">
    <name type="scientific">Porites lobata</name>
    <dbReference type="NCBI Taxonomy" id="104759"/>
    <lineage>
        <taxon>Eukaryota</taxon>
        <taxon>Metazoa</taxon>
        <taxon>Cnidaria</taxon>
        <taxon>Anthozoa</taxon>
        <taxon>Hexacorallia</taxon>
        <taxon>Scleractinia</taxon>
        <taxon>Fungiina</taxon>
        <taxon>Poritidae</taxon>
        <taxon>Porites</taxon>
    </lineage>
</organism>
<dbReference type="PRINTS" id="PR00723">
    <property type="entry name" value="SUBTILISIN"/>
</dbReference>
<dbReference type="InterPro" id="IPR034185">
    <property type="entry name" value="Site-1_peptidase_cat_dom"/>
</dbReference>
<dbReference type="Pfam" id="PF23001">
    <property type="entry name" value="MBTP1_N"/>
    <property type="match status" value="1"/>
</dbReference>
<feature type="transmembrane region" description="Helical" evidence="13">
    <location>
        <begin position="321"/>
        <end position="343"/>
    </location>
</feature>
<feature type="active site" description="Charge relay system" evidence="12">
    <location>
        <position position="948"/>
    </location>
</feature>
<evidence type="ECO:0000256" key="10">
    <source>
        <dbReference type="ARBA" id="ARBA00023136"/>
    </source>
</evidence>
<feature type="transmembrane region" description="Helical" evidence="13">
    <location>
        <begin position="434"/>
        <end position="453"/>
    </location>
</feature>
<feature type="transmembrane region" description="Helical" evidence="13">
    <location>
        <begin position="349"/>
        <end position="371"/>
    </location>
</feature>
<feature type="transmembrane region" description="Helical" evidence="13">
    <location>
        <begin position="104"/>
        <end position="125"/>
    </location>
</feature>
<comment type="similarity">
    <text evidence="2 12">Belongs to the peptidase S8 family.</text>
</comment>
<evidence type="ECO:0000256" key="5">
    <source>
        <dbReference type="ARBA" id="ARBA00022729"/>
    </source>
</evidence>
<feature type="transmembrane region" description="Helical" evidence="13">
    <location>
        <begin position="465"/>
        <end position="486"/>
    </location>
</feature>
<dbReference type="InterPro" id="IPR057060">
    <property type="entry name" value="MBTPS1_3rd"/>
</dbReference>
<feature type="transmembrane region" description="Helical" evidence="13">
    <location>
        <begin position="146"/>
        <end position="166"/>
    </location>
</feature>
<feature type="domain" description="Peptidase S8/S53" evidence="14">
    <location>
        <begin position="743"/>
        <end position="999"/>
    </location>
</feature>
<evidence type="ECO:0000256" key="7">
    <source>
        <dbReference type="ARBA" id="ARBA00022825"/>
    </source>
</evidence>
<keyword evidence="10 13" id="KW-0472">Membrane</keyword>
<evidence type="ECO:0000256" key="11">
    <source>
        <dbReference type="ARBA" id="ARBA00023180"/>
    </source>
</evidence>
<evidence type="ECO:0000259" key="17">
    <source>
        <dbReference type="Pfam" id="PF23094"/>
    </source>
</evidence>
<feature type="domain" description="MBTPS1 fourth" evidence="16">
    <location>
        <begin position="1150"/>
        <end position="1413"/>
    </location>
</feature>
<feature type="transmembrane region" description="Helical" evidence="13">
    <location>
        <begin position="75"/>
        <end position="92"/>
    </location>
</feature>
<dbReference type="PANTHER" id="PTHR43806:SF7">
    <property type="entry name" value="MEMBRANE-BOUND TRANSCRIPTION FACTOR SITE-1 PROTEASE"/>
    <property type="match status" value="1"/>
</dbReference>
<evidence type="ECO:0000259" key="15">
    <source>
        <dbReference type="Pfam" id="PF23001"/>
    </source>
</evidence>
<feature type="active site" description="Charge relay system" evidence="12">
    <location>
        <position position="783"/>
    </location>
</feature>
<gene>
    <name evidence="18" type="ORF">PLOB_00008552</name>
</gene>
<sequence length="1578" mass="175703">MKVYLTDVLRGEGQDVASESFISCPNVTPQDVNSTRTASEVIIASGAGIFYLALCMLSVLGVWSTSCARLCSSRGTFFVFFIGALLASVNVFSNSDNLEVKLYFRLSAFMFVGIAYTLFGASLFFSLPDEGENRQTLGQQQPSMGCVVGVVTFPIFLLEAVLLAFACTEGAKNAIPADPSEKTITWILIIIDKSAFFLQKPFQLVIYLYLRTTCLSRQEYKGNAEFYFRIMSFFNFIEWIDAQVNGKNDVDLSGPITGKLDGWFNVFVVGYKALIIDYRLLCCFLFLEHSAEIPNVDQLPEVPENEDVLNCMTPRDHLRMYAGFFFGCLCITAPVLCGLYFIQSLHIRGFIQVFAIIVNTAIFVLAAYFLYSNDLEEGEISESIGVKIMVCCMGAVGFTCWLVEAAIAGYWAQMAPHLGDIQDPSFMGWDSAKLLVRGLTGAFLILVFMKINARSLPFQNLNKKWNHLLVPVMMLGILSVFVETLLDQYEGPVDMKLRCEIKEESLKILLEVGPPMPMPATGSQNGGRRRRVWLVLFLVCVEASDVTPFDCSRNATVAPIKKESFFDYKTSVVENEYIVVFNGYYSTSVRDDLVTAALGSVSINSWKIIPRHNPASHYPSDFSLVKLKGDTGNGVDALKRHPKIRSVTPQKRVERFLKSVEVKQSDSDKQNEPGADCAEQDIGCWSQKWSARRTTRSSLALSHNLLIQSQLRHNSGRRILRSVPRQIVHVLQADVLWSMGHTGDGVKVAIFDTGLPKNHPHFRKVMDRTNWTEEKTLDDGLGHGTFVAGVVASSRECLGFAPDAELHIFRVFTNSQVSYTSWFLDAFNYAILKKVNVLNLSIGGPDFMDQPFVDKVWELTANGVVMVSAIGNDGPLYGTLNNPADQMDVIGVGGINFEDHIARFSSRGMTTWELPNGYGRVKPDIVTYGSGVRGSSLKGGCRSLSGTSVASPVVAGAVSLLLSAVQHRGNAVNPASVKQALMASARRLPGFNIFEQGHGKLDLIKAYQILSNYKPQASLSPAYIDLTECPYMWPYCTQPIYYSGMPTTVNITILNGMGVTGHIEGHPTWHPYPSQNGDYIQVAFSYSSVLWPWSGYLAVIITPAQKAESWEGIAQGHVSLTVISPPQESEIEPRRSTIKLPVRVKVIPTPPRSKRLLWDQYHNLRYPSGYFPRDNLKMRNDPLDWNGDHIHTNFKDMYMHLRNAGYFVEVLGSPFTCFDATKYSTLLLVDSEEEYFAEEITKVREDVEEKGLSVIVVGDWFNVPVMRKIKFYDENTRQWWMPDTGGANVPAINSLLSHWNIAFSDQVYEGEFTIGENKVLYSSGTSLASFPSEGLVIKQKLNHQGNEVVTGETKTEEDVAILGLYQVPGPSSGRLALYGDSNCLDNAHMEKDCFWLLDLLLDFTSNKILSPILKDLDSGPPKPSESVPERMDGSHLHKYSKVLDSTQLGAIETVPLPECPTQAWSKPEPLNITAPENLHKQRWLLSINLDQLPVIVPRHVQRVAPYPDVGDSDPEELPVASHMSVMSTLPMYVVLFTAMVVLYCVVLSCRAHRKPRAKKGKPPKAARLAVPRTKLPYV</sequence>
<comment type="subcellular location">
    <subcellularLocation>
        <location evidence="1">Golgi apparatus membrane</location>
        <topology evidence="1">Single-pass membrane protein</topology>
    </subcellularLocation>
</comment>
<keyword evidence="4 13" id="KW-0812">Transmembrane</keyword>
<dbReference type="InterPro" id="IPR036852">
    <property type="entry name" value="Peptidase_S8/S53_dom_sf"/>
</dbReference>
<dbReference type="InterPro" id="IPR055143">
    <property type="entry name" value="MBTP1_N"/>
</dbReference>
<keyword evidence="19" id="KW-1185">Reference proteome</keyword>
<evidence type="ECO:0000256" key="1">
    <source>
        <dbReference type="ARBA" id="ARBA00004194"/>
    </source>
</evidence>
<evidence type="ECO:0000256" key="12">
    <source>
        <dbReference type="PROSITE-ProRule" id="PRU01240"/>
    </source>
</evidence>
<dbReference type="Gene3D" id="3.40.50.200">
    <property type="entry name" value="Peptidase S8/S53 domain"/>
    <property type="match status" value="1"/>
</dbReference>
<keyword evidence="7 12" id="KW-0720">Serine protease</keyword>
<feature type="domain" description="Membrane-bound transcription factor site-1 protease-like N-terminal" evidence="15">
    <location>
        <begin position="572"/>
        <end position="651"/>
    </location>
</feature>
<comment type="caution">
    <text evidence="18">The sequence shown here is derived from an EMBL/GenBank/DDBJ whole genome shotgun (WGS) entry which is preliminary data.</text>
</comment>
<dbReference type="PANTHER" id="PTHR43806">
    <property type="entry name" value="PEPTIDASE S8"/>
    <property type="match status" value="1"/>
</dbReference>
<dbReference type="InterPro" id="IPR023828">
    <property type="entry name" value="Peptidase_S8_Ser-AS"/>
</dbReference>
<feature type="active site" description="Charge relay system" evidence="12">
    <location>
        <position position="752"/>
    </location>
</feature>
<keyword evidence="5" id="KW-0732">Signal</keyword>
<accession>A0ABN8NE51</accession>
<dbReference type="Pfam" id="PF23090">
    <property type="entry name" value="MBTPS1_4th"/>
    <property type="match status" value="1"/>
</dbReference>
<evidence type="ECO:0000256" key="8">
    <source>
        <dbReference type="ARBA" id="ARBA00022989"/>
    </source>
</evidence>
<evidence type="ECO:0000313" key="19">
    <source>
        <dbReference type="Proteomes" id="UP001159405"/>
    </source>
</evidence>
<keyword evidence="11" id="KW-0325">Glycoprotein</keyword>
<keyword evidence="3 12" id="KW-0645">Protease</keyword>
<dbReference type="InterPro" id="IPR057032">
    <property type="entry name" value="MBTPS1_4th"/>
</dbReference>
<dbReference type="PROSITE" id="PS00137">
    <property type="entry name" value="SUBTILASE_HIS"/>
    <property type="match status" value="1"/>
</dbReference>
<dbReference type="CDD" id="cd07479">
    <property type="entry name" value="Peptidases_S8_SKI-1_like"/>
    <property type="match status" value="1"/>
</dbReference>
<dbReference type="SUPFAM" id="SSF52743">
    <property type="entry name" value="Subtilisin-like"/>
    <property type="match status" value="1"/>
</dbReference>
<dbReference type="Pfam" id="PF23094">
    <property type="entry name" value="MBTPS1_3rd"/>
    <property type="match status" value="1"/>
</dbReference>
<evidence type="ECO:0000313" key="18">
    <source>
        <dbReference type="EMBL" id="CAH3046415.1"/>
    </source>
</evidence>
<dbReference type="PROSITE" id="PS00138">
    <property type="entry name" value="SUBTILASE_SER"/>
    <property type="match status" value="1"/>
</dbReference>
<feature type="transmembrane region" description="Helical" evidence="13">
    <location>
        <begin position="1529"/>
        <end position="1549"/>
    </location>
</feature>
<reference evidence="18 19" key="1">
    <citation type="submission" date="2022-05" db="EMBL/GenBank/DDBJ databases">
        <authorList>
            <consortium name="Genoscope - CEA"/>
            <person name="William W."/>
        </authorList>
    </citation>
    <scope>NUCLEOTIDE SEQUENCE [LARGE SCALE GENOMIC DNA]</scope>
</reference>
<dbReference type="Pfam" id="PF00082">
    <property type="entry name" value="Peptidase_S8"/>
    <property type="match status" value="1"/>
</dbReference>
<feature type="transmembrane region" description="Helical" evidence="13">
    <location>
        <begin position="41"/>
        <end position="63"/>
    </location>
</feature>
<dbReference type="InterPro" id="IPR050131">
    <property type="entry name" value="Peptidase_S8_subtilisin-like"/>
</dbReference>
<dbReference type="EMBL" id="CALNXK010000014">
    <property type="protein sequence ID" value="CAH3046415.1"/>
    <property type="molecule type" value="Genomic_DNA"/>
</dbReference>
<feature type="domain" description="MBTPS1 third" evidence="17">
    <location>
        <begin position="1020"/>
        <end position="1149"/>
    </location>
</feature>
<dbReference type="InterPro" id="IPR015500">
    <property type="entry name" value="Peptidase_S8_subtilisin-rel"/>
</dbReference>
<dbReference type="InterPro" id="IPR000209">
    <property type="entry name" value="Peptidase_S8/S53_dom"/>
</dbReference>
<keyword evidence="6 12" id="KW-0378">Hydrolase</keyword>
<dbReference type="PROSITE" id="PS51892">
    <property type="entry name" value="SUBTILASE"/>
    <property type="match status" value="1"/>
</dbReference>
<proteinExistence type="inferred from homology"/>
<name>A0ABN8NE51_9CNID</name>
<evidence type="ECO:0000256" key="3">
    <source>
        <dbReference type="ARBA" id="ARBA00022670"/>
    </source>
</evidence>
<evidence type="ECO:0000256" key="6">
    <source>
        <dbReference type="ARBA" id="ARBA00022801"/>
    </source>
</evidence>
<keyword evidence="8 13" id="KW-1133">Transmembrane helix</keyword>